<reference evidence="1" key="1">
    <citation type="submission" date="2023-05" db="EMBL/GenBank/DDBJ databases">
        <authorList>
            <person name="Stuckert A."/>
        </authorList>
    </citation>
    <scope>NUCLEOTIDE SEQUENCE</scope>
</reference>
<comment type="caution">
    <text evidence="1">The sequence shown here is derived from an EMBL/GenBank/DDBJ whole genome shotgun (WGS) entry which is preliminary data.</text>
</comment>
<dbReference type="EMBL" id="CATNWA010016744">
    <property type="protein sequence ID" value="CAI9595067.1"/>
    <property type="molecule type" value="Genomic_DNA"/>
</dbReference>
<proteinExistence type="predicted"/>
<sequence length="45" mass="5103">MMRSASLVSLALTPLEVEQRVSRDQGDKRASRCCLQLLQLEILED</sequence>
<name>A0ABN9FDU4_9NEOB</name>
<evidence type="ECO:0000313" key="2">
    <source>
        <dbReference type="Proteomes" id="UP001162483"/>
    </source>
</evidence>
<gene>
    <name evidence="1" type="ORF">SPARVUS_LOCUS11829702</name>
</gene>
<evidence type="ECO:0000313" key="1">
    <source>
        <dbReference type="EMBL" id="CAI9595067.1"/>
    </source>
</evidence>
<keyword evidence="2" id="KW-1185">Reference proteome</keyword>
<organism evidence="1 2">
    <name type="scientific">Staurois parvus</name>
    <dbReference type="NCBI Taxonomy" id="386267"/>
    <lineage>
        <taxon>Eukaryota</taxon>
        <taxon>Metazoa</taxon>
        <taxon>Chordata</taxon>
        <taxon>Craniata</taxon>
        <taxon>Vertebrata</taxon>
        <taxon>Euteleostomi</taxon>
        <taxon>Amphibia</taxon>
        <taxon>Batrachia</taxon>
        <taxon>Anura</taxon>
        <taxon>Neobatrachia</taxon>
        <taxon>Ranoidea</taxon>
        <taxon>Ranidae</taxon>
        <taxon>Staurois</taxon>
    </lineage>
</organism>
<dbReference type="Proteomes" id="UP001162483">
    <property type="component" value="Unassembled WGS sequence"/>
</dbReference>
<protein>
    <submittedName>
        <fullName evidence="1">Uncharacterized protein</fullName>
    </submittedName>
</protein>
<accession>A0ABN9FDU4</accession>